<sequence>MESPYRLLCPVSFVPLSRHTLSQSFHFRTTGPDLRPAMLARCGSWAADDRHYRCNDKVPGRRLNVHSEAPSVWFTLTRPGNSLVDPLVVGIESITFRFEDDGLEH</sequence>
<comment type="caution">
    <text evidence="1">The sequence shown here is derived from an EMBL/GenBank/DDBJ whole genome shotgun (WGS) entry which is preliminary data.</text>
</comment>
<evidence type="ECO:0000313" key="1">
    <source>
        <dbReference type="EMBL" id="GBP17645.1"/>
    </source>
</evidence>
<dbReference type="EMBL" id="BGZK01000089">
    <property type="protein sequence ID" value="GBP17645.1"/>
    <property type="molecule type" value="Genomic_DNA"/>
</dbReference>
<organism evidence="1 2">
    <name type="scientific">Eumeta variegata</name>
    <name type="common">Bagworm moth</name>
    <name type="synonym">Eumeta japonica</name>
    <dbReference type="NCBI Taxonomy" id="151549"/>
    <lineage>
        <taxon>Eukaryota</taxon>
        <taxon>Metazoa</taxon>
        <taxon>Ecdysozoa</taxon>
        <taxon>Arthropoda</taxon>
        <taxon>Hexapoda</taxon>
        <taxon>Insecta</taxon>
        <taxon>Pterygota</taxon>
        <taxon>Neoptera</taxon>
        <taxon>Endopterygota</taxon>
        <taxon>Lepidoptera</taxon>
        <taxon>Glossata</taxon>
        <taxon>Ditrysia</taxon>
        <taxon>Tineoidea</taxon>
        <taxon>Psychidae</taxon>
        <taxon>Oiketicinae</taxon>
        <taxon>Eumeta</taxon>
    </lineage>
</organism>
<protein>
    <submittedName>
        <fullName evidence="1">Uncharacterized protein</fullName>
    </submittedName>
</protein>
<dbReference type="AlphaFoldDB" id="A0A4C1TUE8"/>
<accession>A0A4C1TUE8</accession>
<gene>
    <name evidence="1" type="ORF">EVAR_8642_1</name>
</gene>
<dbReference type="Proteomes" id="UP000299102">
    <property type="component" value="Unassembled WGS sequence"/>
</dbReference>
<proteinExistence type="predicted"/>
<reference evidence="1 2" key="1">
    <citation type="journal article" date="2019" name="Commun. Biol.">
        <title>The bagworm genome reveals a unique fibroin gene that provides high tensile strength.</title>
        <authorList>
            <person name="Kono N."/>
            <person name="Nakamura H."/>
            <person name="Ohtoshi R."/>
            <person name="Tomita M."/>
            <person name="Numata K."/>
            <person name="Arakawa K."/>
        </authorList>
    </citation>
    <scope>NUCLEOTIDE SEQUENCE [LARGE SCALE GENOMIC DNA]</scope>
</reference>
<evidence type="ECO:0000313" key="2">
    <source>
        <dbReference type="Proteomes" id="UP000299102"/>
    </source>
</evidence>
<keyword evidence="2" id="KW-1185">Reference proteome</keyword>
<name>A0A4C1TUE8_EUMVA</name>